<dbReference type="InterPro" id="IPR013087">
    <property type="entry name" value="Znf_C2H2_type"/>
</dbReference>
<organism evidence="6">
    <name type="scientific">Gongylonema pulchrum</name>
    <dbReference type="NCBI Taxonomy" id="637853"/>
    <lineage>
        <taxon>Eukaryota</taxon>
        <taxon>Metazoa</taxon>
        <taxon>Ecdysozoa</taxon>
        <taxon>Nematoda</taxon>
        <taxon>Chromadorea</taxon>
        <taxon>Rhabditida</taxon>
        <taxon>Spirurina</taxon>
        <taxon>Spiruromorpha</taxon>
        <taxon>Spiruroidea</taxon>
        <taxon>Gongylonematidae</taxon>
        <taxon>Gongylonema</taxon>
    </lineage>
</organism>
<keyword evidence="1" id="KW-0862">Zinc</keyword>
<feature type="region of interest" description="Disordered" evidence="2">
    <location>
        <begin position="251"/>
        <end position="273"/>
    </location>
</feature>
<dbReference type="OrthoDB" id="5826849at2759"/>
<evidence type="ECO:0000256" key="1">
    <source>
        <dbReference type="PROSITE-ProRule" id="PRU00042"/>
    </source>
</evidence>
<protein>
    <submittedName>
        <fullName evidence="6">C2H2-type domain-containing protein</fullName>
    </submittedName>
</protein>
<dbReference type="GO" id="GO:0008270">
    <property type="term" value="F:zinc ion binding"/>
    <property type="evidence" value="ECO:0007669"/>
    <property type="project" value="UniProtKB-KW"/>
</dbReference>
<keyword evidence="1" id="KW-0479">Metal-binding</keyword>
<feature type="compositionally biased region" description="Polar residues" evidence="2">
    <location>
        <begin position="428"/>
        <end position="443"/>
    </location>
</feature>
<feature type="compositionally biased region" description="Basic and acidic residues" evidence="2">
    <location>
        <begin position="396"/>
        <end position="415"/>
    </location>
</feature>
<name>A0A183E8I9_9BILA</name>
<keyword evidence="1" id="KW-0863">Zinc-finger</keyword>
<proteinExistence type="predicted"/>
<feature type="region of interest" description="Disordered" evidence="2">
    <location>
        <begin position="385"/>
        <end position="445"/>
    </location>
</feature>
<dbReference type="WBParaSite" id="GPUH_0001730201-mRNA-1">
    <property type="protein sequence ID" value="GPUH_0001730201-mRNA-1"/>
    <property type="gene ID" value="GPUH_0001730201"/>
</dbReference>
<dbReference type="PROSITE" id="PS50157">
    <property type="entry name" value="ZINC_FINGER_C2H2_2"/>
    <property type="match status" value="1"/>
</dbReference>
<gene>
    <name evidence="4" type="ORF">GPUH_LOCUS17279</name>
</gene>
<evidence type="ECO:0000313" key="6">
    <source>
        <dbReference type="WBParaSite" id="GPUH_0001730201-mRNA-1"/>
    </source>
</evidence>
<evidence type="ECO:0000259" key="3">
    <source>
        <dbReference type="PROSITE" id="PS50157"/>
    </source>
</evidence>
<feature type="domain" description="C2H2-type" evidence="3">
    <location>
        <begin position="179"/>
        <end position="208"/>
    </location>
</feature>
<reference evidence="4 5" key="2">
    <citation type="submission" date="2018-11" db="EMBL/GenBank/DDBJ databases">
        <authorList>
            <consortium name="Pathogen Informatics"/>
        </authorList>
    </citation>
    <scope>NUCLEOTIDE SEQUENCE [LARGE SCALE GENOMIC DNA]</scope>
</reference>
<dbReference type="PROSITE" id="PS00028">
    <property type="entry name" value="ZINC_FINGER_C2H2_1"/>
    <property type="match status" value="1"/>
</dbReference>
<reference evidence="6" key="1">
    <citation type="submission" date="2016-06" db="UniProtKB">
        <authorList>
            <consortium name="WormBaseParasite"/>
        </authorList>
    </citation>
    <scope>IDENTIFICATION</scope>
</reference>
<evidence type="ECO:0000256" key="2">
    <source>
        <dbReference type="SAM" id="MobiDB-lite"/>
    </source>
</evidence>
<keyword evidence="5" id="KW-1185">Reference proteome</keyword>
<accession>A0A183E8I9</accession>
<sequence length="549" mass="58562">MDLRIGSTHCLNISVLSKASNYLYFVTNWNGHELYGVLGDGLPPLQNTYLSKKNGGTPAALSSISGFDLYSSPDKSAGSSPLKQRPNAKRSNRSSSVCPVNGFPETKLTGRKSLVGAIGRPPSASTSDVQPVGGDLQDEERSQSPVSWFTSGTNDPISVLASIGTGAVQLRECVSSAMYSCPVAGCGHRYEAQSSLAVHYHSHFVKEGRGRAIFVETMGSQTDPVLTKDVGLDPVQELADSWDKAVSEAKIVKSDEKNSHPASPRPKLSKTLTNHEEQSINELFKVVAQKTETSSSIGKTEEKKQVITDTPRISSKTFGALLADADDEAVKDVPSTALDAIRKMVTDNETEIAGTHEQQSAAVITTAPASSTAAAAASLGGAASPAFSDISDDAPTLEKEVADRSEERSLDRIKELVNNTDKAPLGQLSLSAENEKTSSNMTKSAHGPTNLLCPVSASATTTVNTLGVPRLSTDISQNSASNGFVLLVFMHFCIYANCKDAYWEEAVCVYVCVSVCSHILSPTFNSKIRKARRLKLRECVPTPCAILPF</sequence>
<dbReference type="EMBL" id="UYRT01084955">
    <property type="protein sequence ID" value="VDN29504.1"/>
    <property type="molecule type" value="Genomic_DNA"/>
</dbReference>
<feature type="region of interest" description="Disordered" evidence="2">
    <location>
        <begin position="75"/>
        <end position="141"/>
    </location>
</feature>
<evidence type="ECO:0000313" key="4">
    <source>
        <dbReference type="EMBL" id="VDN29504.1"/>
    </source>
</evidence>
<dbReference type="AlphaFoldDB" id="A0A183E8I9"/>
<evidence type="ECO:0000313" key="5">
    <source>
        <dbReference type="Proteomes" id="UP000271098"/>
    </source>
</evidence>
<dbReference type="Proteomes" id="UP000271098">
    <property type="component" value="Unassembled WGS sequence"/>
</dbReference>